<keyword evidence="3 5" id="KW-1133">Transmembrane helix</keyword>
<dbReference type="STRING" id="294671.YLM1_0204"/>
<reference evidence="6 8" key="1">
    <citation type="journal article" date="2016" name="Genome Announc.">
        <title>Draft Genome Sequence of the Rumen Methanogen Methanobrevibacter olleyae YLM1.</title>
        <authorList>
            <person name="Kelly W.J."/>
            <person name="Li D."/>
            <person name="Lambie S.C."/>
            <person name="Cox F."/>
            <person name="Attwood G.T."/>
            <person name="Altermann E."/>
            <person name="Leahy S.C."/>
        </authorList>
    </citation>
    <scope>NUCLEOTIDE SEQUENCE [LARGE SCALE GENOMIC DNA]</scope>
    <source>
        <strain evidence="6 8">YLM1</strain>
    </source>
</reference>
<feature type="transmembrane region" description="Helical" evidence="5">
    <location>
        <begin position="7"/>
        <end position="29"/>
    </location>
</feature>
<evidence type="ECO:0000256" key="5">
    <source>
        <dbReference type="SAM" id="Phobius"/>
    </source>
</evidence>
<dbReference type="AlphaFoldDB" id="A0A126QY74"/>
<dbReference type="NCBIfam" id="NF002586">
    <property type="entry name" value="PRK02237.1"/>
    <property type="match status" value="1"/>
</dbReference>
<dbReference type="PANTHER" id="PTHR36116:SF1">
    <property type="entry name" value="UPF0060 MEMBRANE PROTEIN YNFA"/>
    <property type="match status" value="1"/>
</dbReference>
<reference evidence="9" key="4">
    <citation type="submission" date="2016-10" db="EMBL/GenBank/DDBJ databases">
        <authorList>
            <person name="Varghese N."/>
        </authorList>
    </citation>
    <scope>NUCLEOTIDE SEQUENCE [LARGE SCALE GENOMIC DNA]</scope>
    <source>
        <strain evidence="9">DSM 16632</strain>
    </source>
</reference>
<name>A0A126QY74_METOL</name>
<organism evidence="6 8">
    <name type="scientific">Methanobrevibacter olleyae</name>
    <dbReference type="NCBI Taxonomy" id="294671"/>
    <lineage>
        <taxon>Archaea</taxon>
        <taxon>Methanobacteriati</taxon>
        <taxon>Methanobacteriota</taxon>
        <taxon>Methanomada group</taxon>
        <taxon>Methanobacteria</taxon>
        <taxon>Methanobacteriales</taxon>
        <taxon>Methanobacteriaceae</taxon>
        <taxon>Methanobrevibacter</taxon>
    </lineage>
</organism>
<dbReference type="GeneID" id="28488498"/>
<keyword evidence="2 5" id="KW-0812">Transmembrane</keyword>
<dbReference type="GO" id="GO:0005886">
    <property type="term" value="C:plasma membrane"/>
    <property type="evidence" value="ECO:0007669"/>
    <property type="project" value="TreeGrafter"/>
</dbReference>
<dbReference type="RefSeq" id="WP_200781248.1">
    <property type="nucleotide sequence ID" value="NZ_CP014265.1"/>
</dbReference>
<reference evidence="7" key="3">
    <citation type="submission" date="2016-10" db="EMBL/GenBank/DDBJ databases">
        <authorList>
            <person name="de Groot N.N."/>
        </authorList>
    </citation>
    <scope>NUCLEOTIDE SEQUENCE [LARGE SCALE GENOMIC DNA]</scope>
    <source>
        <strain evidence="7">DSM 16632</strain>
    </source>
</reference>
<dbReference type="Pfam" id="PF02694">
    <property type="entry name" value="UPF0060"/>
    <property type="match status" value="1"/>
</dbReference>
<evidence type="ECO:0000256" key="1">
    <source>
        <dbReference type="ARBA" id="ARBA00022475"/>
    </source>
</evidence>
<feature type="transmembrane region" description="Helical" evidence="5">
    <location>
        <begin position="91"/>
        <end position="108"/>
    </location>
</feature>
<gene>
    <name evidence="7" type="ORF">SAMN02910297_00972</name>
    <name evidence="6" type="ORF">YLM1_0204</name>
</gene>
<dbReference type="PANTHER" id="PTHR36116">
    <property type="entry name" value="UPF0060 MEMBRANE PROTEIN YNFA"/>
    <property type="match status" value="1"/>
</dbReference>
<feature type="transmembrane region" description="Helical" evidence="5">
    <location>
        <begin position="35"/>
        <end position="51"/>
    </location>
</feature>
<evidence type="ECO:0000256" key="3">
    <source>
        <dbReference type="ARBA" id="ARBA00022989"/>
    </source>
</evidence>
<sequence length="112" mass="12392">MIDTLKSIIFFIIAGFFEIGGGYLIWLYIREAKGIEFAILGGIILILYGIVPTFQPATFGKTYAAYGGVFIVLSLLWGWKIDNILPDQLDIIGASIALIGVFVIMYWPRAIA</sequence>
<dbReference type="KEGG" id="mol:YLM1_0204"/>
<feature type="transmembrane region" description="Helical" evidence="5">
    <location>
        <begin position="63"/>
        <end position="79"/>
    </location>
</feature>
<evidence type="ECO:0000313" key="6">
    <source>
        <dbReference type="EMBL" id="AMK14764.1"/>
    </source>
</evidence>
<keyword evidence="4 5" id="KW-0472">Membrane</keyword>
<dbReference type="EMBL" id="FOTL01000013">
    <property type="protein sequence ID" value="SFL47270.1"/>
    <property type="molecule type" value="Genomic_DNA"/>
</dbReference>
<evidence type="ECO:0000313" key="9">
    <source>
        <dbReference type="Proteomes" id="UP000183442"/>
    </source>
</evidence>
<evidence type="ECO:0000313" key="8">
    <source>
        <dbReference type="Proteomes" id="UP000066376"/>
    </source>
</evidence>
<dbReference type="EMBL" id="CP014265">
    <property type="protein sequence ID" value="AMK14764.1"/>
    <property type="molecule type" value="Genomic_DNA"/>
</dbReference>
<dbReference type="OrthoDB" id="129688at2157"/>
<accession>A0A126QY74</accession>
<keyword evidence="8" id="KW-1185">Reference proteome</keyword>
<proteinExistence type="inferred from homology"/>
<dbReference type="Proteomes" id="UP000183442">
    <property type="component" value="Unassembled WGS sequence"/>
</dbReference>
<evidence type="ECO:0000256" key="2">
    <source>
        <dbReference type="ARBA" id="ARBA00022692"/>
    </source>
</evidence>
<evidence type="ECO:0000313" key="7">
    <source>
        <dbReference type="EMBL" id="SFL47270.1"/>
    </source>
</evidence>
<reference evidence="8" key="2">
    <citation type="submission" date="2016-02" db="EMBL/GenBank/DDBJ databases">
        <title>The draft genome sequence of the rumen methanogen Methanobrevibacter olleyae YLM1.</title>
        <authorList>
            <consortium name="New Zealand Agricultural Greenhouse Gas Research Centre/Pastoral Greenhouse Gas Research Consortium"/>
            <person name="Kelly W.J."/>
            <person name="Li D."/>
            <person name="Lambie S.C."/>
            <person name="Attwood G.T."/>
            <person name="Altermann E."/>
            <person name="Leahy S.C."/>
        </authorList>
    </citation>
    <scope>NUCLEOTIDE SEQUENCE [LARGE SCALE GENOMIC DNA]</scope>
    <source>
        <strain evidence="8">YLM1</strain>
    </source>
</reference>
<protein>
    <submittedName>
        <fullName evidence="7">Small multidrug resistance family-3 protein</fullName>
    </submittedName>
</protein>
<dbReference type="PATRIC" id="fig|294671.3.peg.204"/>
<dbReference type="HAMAP" id="MF_00010">
    <property type="entry name" value="UPF0060"/>
    <property type="match status" value="1"/>
</dbReference>
<keyword evidence="1" id="KW-1003">Cell membrane</keyword>
<evidence type="ECO:0000256" key="4">
    <source>
        <dbReference type="ARBA" id="ARBA00023136"/>
    </source>
</evidence>
<dbReference type="InterPro" id="IPR003844">
    <property type="entry name" value="UPF0060"/>
</dbReference>
<dbReference type="Proteomes" id="UP000066376">
    <property type="component" value="Chromosome"/>
</dbReference>